<sequence>MIFLKNDYSLGAHPQVFQALADQNLTPSDSYSNDTFCTETTQLVRQITGQPDADVHFIAGGTLTNLVCLAAFMRPYEAVIAAESSHIYTHETGAIEATGHKVLPVPTTDGKVSPEDVDKVVAFHDMEQMVLPRVVYISDTTEMGAVYTLDELKALRACCDRHGLYLYIDGARLAMALGSSYNDVTLKDMAALADAFYFGGTKCGALFGEMVVIVNDTLKPHFRAIMRQNGALFAKGMLLGIQFQALLQDNLYTKLGCQADAMGQKLAHGIGAKGYEFAYTPVSNMIFPVMTREKAAELAQNVMFEKWLDNADGTQTIRFVTSWATTEDDIDGLLALL</sequence>
<comment type="similarity">
    <text evidence="2">Belongs to the threonine aldolase family.</text>
</comment>
<feature type="domain" description="Aromatic amino acid beta-eliminating lyase/threonine aldolase" evidence="4">
    <location>
        <begin position="29"/>
        <end position="271"/>
    </location>
</feature>
<keyword evidence="3" id="KW-0663">Pyridoxal phosphate</keyword>
<dbReference type="GO" id="GO:0006520">
    <property type="term" value="P:amino acid metabolic process"/>
    <property type="evidence" value="ECO:0007669"/>
    <property type="project" value="InterPro"/>
</dbReference>
<dbReference type="Proteomes" id="UP000591071">
    <property type="component" value="Unassembled WGS sequence"/>
</dbReference>
<organism evidence="5 6">
    <name type="scientific">Megasphaera hexanoica</name>
    <dbReference type="NCBI Taxonomy" id="1675036"/>
    <lineage>
        <taxon>Bacteria</taxon>
        <taxon>Bacillati</taxon>
        <taxon>Bacillota</taxon>
        <taxon>Negativicutes</taxon>
        <taxon>Veillonellales</taxon>
        <taxon>Veillonellaceae</taxon>
        <taxon>Megasphaera</taxon>
    </lineage>
</organism>
<reference evidence="5 6" key="1">
    <citation type="submission" date="2020-04" db="EMBL/GenBank/DDBJ databases">
        <authorList>
            <person name="Hitch T.C.A."/>
            <person name="Wylensek D."/>
            <person name="Clavel T."/>
        </authorList>
    </citation>
    <scope>NUCLEOTIDE SEQUENCE [LARGE SCALE GENOMIC DNA]</scope>
    <source>
        <strain evidence="5 6">Oil-RF-744-FAT-WT-6-1</strain>
    </source>
</reference>
<dbReference type="SUPFAM" id="SSF53383">
    <property type="entry name" value="PLP-dependent transferases"/>
    <property type="match status" value="1"/>
</dbReference>
<dbReference type="GO" id="GO:0016829">
    <property type="term" value="F:lyase activity"/>
    <property type="evidence" value="ECO:0007669"/>
    <property type="project" value="InterPro"/>
</dbReference>
<proteinExistence type="inferred from homology"/>
<evidence type="ECO:0000256" key="3">
    <source>
        <dbReference type="ARBA" id="ARBA00022898"/>
    </source>
</evidence>
<comment type="caution">
    <text evidence="5">The sequence shown here is derived from an EMBL/GenBank/DDBJ whole genome shotgun (WGS) entry which is preliminary data.</text>
</comment>
<dbReference type="AlphaFoldDB" id="A0A848BTL9"/>
<dbReference type="InterPro" id="IPR015422">
    <property type="entry name" value="PyrdxlP-dep_Trfase_small"/>
</dbReference>
<dbReference type="InterPro" id="IPR015424">
    <property type="entry name" value="PyrdxlP-dep_Trfase"/>
</dbReference>
<dbReference type="Pfam" id="PF01212">
    <property type="entry name" value="Beta_elim_lyase"/>
    <property type="match status" value="1"/>
</dbReference>
<gene>
    <name evidence="5" type="ORF">HF872_10590</name>
</gene>
<dbReference type="RefSeq" id="WP_170087943.1">
    <property type="nucleotide sequence ID" value="NZ_JABAFG010000019.1"/>
</dbReference>
<dbReference type="Gene3D" id="3.90.1150.10">
    <property type="entry name" value="Aspartate Aminotransferase, domain 1"/>
    <property type="match status" value="1"/>
</dbReference>
<dbReference type="PANTHER" id="PTHR48097">
    <property type="entry name" value="L-THREONINE ALDOLASE-RELATED"/>
    <property type="match status" value="1"/>
</dbReference>
<dbReference type="EMBL" id="JABAFG010000019">
    <property type="protein sequence ID" value="NME29062.1"/>
    <property type="molecule type" value="Genomic_DNA"/>
</dbReference>
<dbReference type="InterPro" id="IPR001597">
    <property type="entry name" value="ArAA_b-elim_lyase/Thr_aldolase"/>
</dbReference>
<protein>
    <submittedName>
        <fullName evidence="5">Threonine aldolase</fullName>
    </submittedName>
</protein>
<evidence type="ECO:0000313" key="5">
    <source>
        <dbReference type="EMBL" id="NME29062.1"/>
    </source>
</evidence>
<comment type="cofactor">
    <cofactor evidence="1">
        <name>pyridoxal 5'-phosphate</name>
        <dbReference type="ChEBI" id="CHEBI:597326"/>
    </cofactor>
</comment>
<evidence type="ECO:0000259" key="4">
    <source>
        <dbReference type="Pfam" id="PF01212"/>
    </source>
</evidence>
<evidence type="ECO:0000313" key="6">
    <source>
        <dbReference type="Proteomes" id="UP000591071"/>
    </source>
</evidence>
<name>A0A848BTL9_9FIRM</name>
<dbReference type="InterPro" id="IPR015421">
    <property type="entry name" value="PyrdxlP-dep_Trfase_major"/>
</dbReference>
<dbReference type="PANTHER" id="PTHR48097:SF5">
    <property type="entry name" value="LOW SPECIFICITY L-THREONINE ALDOLASE"/>
    <property type="match status" value="1"/>
</dbReference>
<evidence type="ECO:0000256" key="1">
    <source>
        <dbReference type="ARBA" id="ARBA00001933"/>
    </source>
</evidence>
<accession>A0A848BTL9</accession>
<evidence type="ECO:0000256" key="2">
    <source>
        <dbReference type="ARBA" id="ARBA00006966"/>
    </source>
</evidence>
<dbReference type="Gene3D" id="3.40.640.10">
    <property type="entry name" value="Type I PLP-dependent aspartate aminotransferase-like (Major domain)"/>
    <property type="match status" value="1"/>
</dbReference>